<gene>
    <name evidence="2" type="primary">yndM_3</name>
    <name evidence="2" type="ORF">J43TS3_17820</name>
</gene>
<feature type="transmembrane region" description="Helical" evidence="1">
    <location>
        <begin position="59"/>
        <end position="81"/>
    </location>
</feature>
<dbReference type="InterPro" id="IPR019649">
    <property type="entry name" value="DUF2512"/>
</dbReference>
<keyword evidence="3" id="KW-1185">Reference proteome</keyword>
<organism evidence="2 3">
    <name type="scientific">Ornithinibacillus bavariensis</name>
    <dbReference type="NCBI Taxonomy" id="545502"/>
    <lineage>
        <taxon>Bacteria</taxon>
        <taxon>Bacillati</taxon>
        <taxon>Bacillota</taxon>
        <taxon>Bacilli</taxon>
        <taxon>Bacillales</taxon>
        <taxon>Bacillaceae</taxon>
        <taxon>Ornithinibacillus</taxon>
    </lineage>
</organism>
<comment type="caution">
    <text evidence="2">The sequence shown here is derived from an EMBL/GenBank/DDBJ whole genome shotgun (WGS) entry which is preliminary data.</text>
</comment>
<sequence>MNHLKILGIKFGAVLFTVFALYSVFQETSLMDIILISLFTTIVSYLIGDLFILRYAGNINATISDFGLAFVLLLIFSYVFIGYDIPLITLALLGSFFISCCEPFLHGYIVNKIPPAVRRDHRTLNQLQTEIADEPDIYKLKKE</sequence>
<keyword evidence="1" id="KW-0812">Transmembrane</keyword>
<dbReference type="Pfam" id="PF10710">
    <property type="entry name" value="DUF2512"/>
    <property type="match status" value="1"/>
</dbReference>
<keyword evidence="1" id="KW-1133">Transmembrane helix</keyword>
<evidence type="ECO:0000256" key="1">
    <source>
        <dbReference type="SAM" id="Phobius"/>
    </source>
</evidence>
<name>A0A919X741_9BACI</name>
<dbReference type="RefSeq" id="WP_212920675.1">
    <property type="nucleotide sequence ID" value="NZ_BORP01000003.1"/>
</dbReference>
<feature type="transmembrane region" description="Helical" evidence="1">
    <location>
        <begin position="31"/>
        <end position="52"/>
    </location>
</feature>
<dbReference type="AlphaFoldDB" id="A0A919X741"/>
<proteinExistence type="predicted"/>
<feature type="transmembrane region" description="Helical" evidence="1">
    <location>
        <begin position="87"/>
        <end position="109"/>
    </location>
</feature>
<dbReference type="EMBL" id="BORP01000003">
    <property type="protein sequence ID" value="GIO27171.1"/>
    <property type="molecule type" value="Genomic_DNA"/>
</dbReference>
<evidence type="ECO:0000313" key="2">
    <source>
        <dbReference type="EMBL" id="GIO27171.1"/>
    </source>
</evidence>
<feature type="transmembrane region" description="Helical" evidence="1">
    <location>
        <begin position="7"/>
        <end position="25"/>
    </location>
</feature>
<dbReference type="Proteomes" id="UP000676917">
    <property type="component" value="Unassembled WGS sequence"/>
</dbReference>
<protein>
    <submittedName>
        <fullName evidence="2">Membrane protein YndM</fullName>
    </submittedName>
</protein>
<evidence type="ECO:0000313" key="3">
    <source>
        <dbReference type="Proteomes" id="UP000676917"/>
    </source>
</evidence>
<keyword evidence="1" id="KW-0472">Membrane</keyword>
<accession>A0A919X741</accession>
<reference evidence="2" key="1">
    <citation type="submission" date="2021-03" db="EMBL/GenBank/DDBJ databases">
        <title>Antimicrobial resistance genes in bacteria isolated from Japanese honey, and their potential for conferring macrolide and lincosamide resistance in the American foulbrood pathogen Paenibacillus larvae.</title>
        <authorList>
            <person name="Okamoto M."/>
            <person name="Kumagai M."/>
            <person name="Kanamori H."/>
            <person name="Takamatsu D."/>
        </authorList>
    </citation>
    <scope>NUCLEOTIDE SEQUENCE</scope>
    <source>
        <strain evidence="2">J43TS3</strain>
    </source>
</reference>